<protein>
    <recommendedName>
        <fullName evidence="6">Chromosome partition protein Smc</fullName>
    </recommendedName>
</protein>
<evidence type="ECO:0008006" key="6">
    <source>
        <dbReference type="Google" id="ProtNLM"/>
    </source>
</evidence>
<sequence length="263" mass="31774">MVLKKLYEKILNSSNSFKFYKKQYKKLKLENTNIWKDIRHKDKVIKDKDNQLKIKTDQINILKKEIELFKSENKLLLSENEQLQQYKYDMQKLMDKSENIKNQYMQTYKNLTDQIETLTSKSNKILSYVEFSQVESSNNFDELISNLEKNMKIKKEMELFKSENKLLLSENEQLQQYKYDMQKLMDKSENIKNQYMQTYKNLTDQIETLTSKSNKILSYVEFSQVESSNNFDELISNLEDNMKIKNDENHEIQKHLEIEQQEE</sequence>
<name>A0A2A2HEI9_9EURY</name>
<feature type="coiled-coil region" evidence="1">
    <location>
        <begin position="45"/>
        <end position="121"/>
    </location>
</feature>
<feature type="coiled-coil region" evidence="1">
    <location>
        <begin position="167"/>
        <end position="255"/>
    </location>
</feature>
<evidence type="ECO:0000313" key="3">
    <source>
        <dbReference type="EMBL" id="PWL07697.1"/>
    </source>
</evidence>
<proteinExistence type="predicted"/>
<gene>
    <name evidence="2" type="ORF">ASJ82_06735</name>
    <name evidence="3" type="ORF">MSCUN_14500</name>
</gene>
<dbReference type="RefSeq" id="WP_095608227.1">
    <property type="nucleotide sequence ID" value="NZ_LMVN01000006.1"/>
</dbReference>
<dbReference type="Proteomes" id="UP000246004">
    <property type="component" value="Unassembled WGS sequence"/>
</dbReference>
<keyword evidence="4" id="KW-1185">Reference proteome</keyword>
<dbReference type="AlphaFoldDB" id="A0A2A2HEI9"/>
<keyword evidence="1" id="KW-0175">Coiled coil</keyword>
<evidence type="ECO:0000256" key="1">
    <source>
        <dbReference type="SAM" id="Coils"/>
    </source>
</evidence>
<accession>A0A2A2HEI9</accession>
<dbReference type="EMBL" id="LWMS01000045">
    <property type="protein sequence ID" value="PWL07697.1"/>
    <property type="molecule type" value="Genomic_DNA"/>
</dbReference>
<comment type="caution">
    <text evidence="2">The sequence shown here is derived from an EMBL/GenBank/DDBJ whole genome shotgun (WGS) entry which is preliminary data.</text>
</comment>
<reference evidence="3 5" key="1">
    <citation type="submission" date="2016-04" db="EMBL/GenBank/DDBJ databases">
        <title>Genome sequence of Methanosphaera cuniculi DSM 4103.</title>
        <authorList>
            <person name="Poehlein A."/>
            <person name="Seedorf H."/>
            <person name="Daniel R."/>
        </authorList>
    </citation>
    <scope>NUCLEOTIDE SEQUENCE [LARGE SCALE GENOMIC DNA]</scope>
    <source>
        <strain evidence="3 5">DSM 4103</strain>
    </source>
</reference>
<organism evidence="2 4">
    <name type="scientific">Methanosphaera cuniculi</name>
    <dbReference type="NCBI Taxonomy" id="1077256"/>
    <lineage>
        <taxon>Archaea</taxon>
        <taxon>Methanobacteriati</taxon>
        <taxon>Methanobacteriota</taxon>
        <taxon>Methanomada group</taxon>
        <taxon>Methanobacteria</taxon>
        <taxon>Methanobacteriales</taxon>
        <taxon>Methanobacteriaceae</taxon>
        <taxon>Methanosphaera</taxon>
    </lineage>
</organism>
<evidence type="ECO:0000313" key="2">
    <source>
        <dbReference type="EMBL" id="PAV07881.1"/>
    </source>
</evidence>
<dbReference type="EMBL" id="LMVN01000006">
    <property type="protein sequence ID" value="PAV07881.1"/>
    <property type="molecule type" value="Genomic_DNA"/>
</dbReference>
<dbReference type="Proteomes" id="UP000217528">
    <property type="component" value="Unassembled WGS sequence"/>
</dbReference>
<reference evidence="2 4" key="2">
    <citation type="journal article" date="2017" name="BMC Genomics">
        <title>Genomic analysis of methanogenic archaea reveals a shift towards energy conservation.</title>
        <authorList>
            <person name="Gilmore S.P."/>
            <person name="Henske J.K."/>
            <person name="Sexton J.A."/>
            <person name="Solomon K.V."/>
            <person name="Seppala S."/>
            <person name="Yoo J.I."/>
            <person name="Huyett L.M."/>
            <person name="Pressman A."/>
            <person name="Cogan J.Z."/>
            <person name="Kivenson V."/>
            <person name="Peng X."/>
            <person name="Tan Y."/>
            <person name="Valentine D.L."/>
            <person name="O'Malley M.A."/>
        </authorList>
    </citation>
    <scope>NUCLEOTIDE SEQUENCE [LARGE SCALE GENOMIC DNA]</scope>
    <source>
        <strain evidence="2 4">1R-7</strain>
    </source>
</reference>
<evidence type="ECO:0000313" key="4">
    <source>
        <dbReference type="Proteomes" id="UP000217528"/>
    </source>
</evidence>
<evidence type="ECO:0000313" key="5">
    <source>
        <dbReference type="Proteomes" id="UP000246004"/>
    </source>
</evidence>